<dbReference type="AlphaFoldDB" id="A0AAW4XPG7"/>
<accession>A0AAW4XPG7</accession>
<feature type="region of interest" description="Disordered" evidence="1">
    <location>
        <begin position="97"/>
        <end position="123"/>
    </location>
</feature>
<evidence type="ECO:0000256" key="1">
    <source>
        <dbReference type="SAM" id="MobiDB-lite"/>
    </source>
</evidence>
<protein>
    <submittedName>
        <fullName evidence="2">Uncharacterized protein</fullName>
    </submittedName>
</protein>
<name>A0AAW4XPG7_RHORH</name>
<organism evidence="2 3">
    <name type="scientific">Rhodococcus rhodochrous</name>
    <dbReference type="NCBI Taxonomy" id="1829"/>
    <lineage>
        <taxon>Bacteria</taxon>
        <taxon>Bacillati</taxon>
        <taxon>Actinomycetota</taxon>
        <taxon>Actinomycetes</taxon>
        <taxon>Mycobacteriales</taxon>
        <taxon>Nocardiaceae</taxon>
        <taxon>Rhodococcus</taxon>
    </lineage>
</organism>
<dbReference type="EMBL" id="JAJNCO010000034">
    <property type="protein sequence ID" value="MCD2114903.1"/>
    <property type="molecule type" value="Genomic_DNA"/>
</dbReference>
<reference evidence="2" key="1">
    <citation type="submission" date="2021-11" db="EMBL/GenBank/DDBJ databases">
        <title>Development of a sustainable strategy for remediation of hydrocarbon-contaminated territories based on the waste exchange concept.</title>
        <authorList>
            <person name="Elkin A."/>
        </authorList>
    </citation>
    <scope>NUCLEOTIDE SEQUENCE</scope>
    <source>
        <strain evidence="2">IEGM 757</strain>
    </source>
</reference>
<evidence type="ECO:0000313" key="2">
    <source>
        <dbReference type="EMBL" id="MCD2114903.1"/>
    </source>
</evidence>
<comment type="caution">
    <text evidence="2">The sequence shown here is derived from an EMBL/GenBank/DDBJ whole genome shotgun (WGS) entry which is preliminary data.</text>
</comment>
<sequence length="123" mass="13443">MSGQAVLQDPKGWDAAPCAVRNRPVEPKYRVLHYAQATAVASVGTKGYSYDDTMAKALNSLYKAELIFLDGPGPGRQDSNVATAQWVPQFNTDLSTACSTIAPGRDRDRLPRHNCRSPPRPEN</sequence>
<proteinExistence type="predicted"/>
<dbReference type="Proteomes" id="UP001198630">
    <property type="component" value="Unassembled WGS sequence"/>
</dbReference>
<gene>
    <name evidence="2" type="ORF">LQ384_27810</name>
</gene>
<evidence type="ECO:0000313" key="3">
    <source>
        <dbReference type="Proteomes" id="UP001198630"/>
    </source>
</evidence>
<dbReference type="RefSeq" id="WP_230792847.1">
    <property type="nucleotide sequence ID" value="NZ_JAJNCO010000034.1"/>
</dbReference>